<reference evidence="7" key="1">
    <citation type="submission" date="2021-01" db="EMBL/GenBank/DDBJ databases">
        <authorList>
            <person name="Kaushik A."/>
        </authorList>
    </citation>
    <scope>NUCLEOTIDE SEQUENCE</scope>
    <source>
        <strain evidence="7">AG6-10EEA</strain>
    </source>
</reference>
<keyword evidence="2" id="KW-0479">Metal-binding</keyword>
<evidence type="ECO:0000259" key="6">
    <source>
        <dbReference type="Pfam" id="PF02668"/>
    </source>
</evidence>
<keyword evidence="4" id="KW-0560">Oxidoreductase</keyword>
<dbReference type="PANTHER" id="PTHR30468">
    <property type="entry name" value="ALPHA-KETOGLUTARATE-DEPENDENT SULFONATE DIOXYGENASE"/>
    <property type="match status" value="1"/>
</dbReference>
<name>A0A8H3HSN7_9AGAM</name>
<dbReference type="SUPFAM" id="SSF51197">
    <property type="entry name" value="Clavaminate synthase-like"/>
    <property type="match status" value="1"/>
</dbReference>
<comment type="caution">
    <text evidence="7">The sequence shown here is derived from an EMBL/GenBank/DDBJ whole genome shotgun (WGS) entry which is preliminary data.</text>
</comment>
<feature type="domain" description="TauD/TfdA-like" evidence="6">
    <location>
        <begin position="39"/>
        <end position="322"/>
    </location>
</feature>
<dbReference type="EMBL" id="CAJMXA010004032">
    <property type="protein sequence ID" value="CAE6532246.1"/>
    <property type="molecule type" value="Genomic_DNA"/>
</dbReference>
<sequence>MATQTKKTVSQVLASLSLTGSPMPIRSTGSLEKLDKIDSTPTIGTEFGRSIQLSQLLKAENSDTYIRDLAVLISERGVAFFRDQDITIEEQKQLGARLGELSGKPESSKLHVNPLTESNAELGDEISVITSERREASTRPDFSCLASCGWHSDSAYEPIPSDYAILKMRELPKFNESVTGGDTLWASGYESYDRLSPSFAKYLETLNAVHEAHFYRGAASEFGYTIRDQIRGSPGNFGDALEAVHPVIRTNPVTGWKSVYVNPTYTKRIIGVTKDESDFILNYLFSLIYQNHDLQVRFKWNKSDVAIWDNRSVTHTGTNDYETVLRIGDRVVSLGERPYFDPKSKSRREYLGSQHSFNLGEAAVKQ</sequence>
<dbReference type="GO" id="GO:0005737">
    <property type="term" value="C:cytoplasm"/>
    <property type="evidence" value="ECO:0007669"/>
    <property type="project" value="TreeGrafter"/>
</dbReference>
<proteinExistence type="inferred from homology"/>
<dbReference type="Proteomes" id="UP000663853">
    <property type="component" value="Unassembled WGS sequence"/>
</dbReference>
<comment type="similarity">
    <text evidence="1">Belongs to the TfdA dioxygenase family.</text>
</comment>
<dbReference type="GO" id="GO:0046872">
    <property type="term" value="F:metal ion binding"/>
    <property type="evidence" value="ECO:0007669"/>
    <property type="project" value="UniProtKB-KW"/>
</dbReference>
<gene>
    <name evidence="7" type="ORF">RDB_LOCUS169930</name>
</gene>
<dbReference type="AlphaFoldDB" id="A0A8H3HSN7"/>
<evidence type="ECO:0000313" key="8">
    <source>
        <dbReference type="Proteomes" id="UP000663853"/>
    </source>
</evidence>
<organism evidence="7 8">
    <name type="scientific">Rhizoctonia solani</name>
    <dbReference type="NCBI Taxonomy" id="456999"/>
    <lineage>
        <taxon>Eukaryota</taxon>
        <taxon>Fungi</taxon>
        <taxon>Dikarya</taxon>
        <taxon>Basidiomycota</taxon>
        <taxon>Agaricomycotina</taxon>
        <taxon>Agaricomycetes</taxon>
        <taxon>Cantharellales</taxon>
        <taxon>Ceratobasidiaceae</taxon>
        <taxon>Rhizoctonia</taxon>
    </lineage>
</organism>
<dbReference type="InterPro" id="IPR051323">
    <property type="entry name" value="AtsK-like"/>
</dbReference>
<dbReference type="InterPro" id="IPR042098">
    <property type="entry name" value="TauD-like_sf"/>
</dbReference>
<protein>
    <recommendedName>
        <fullName evidence="6">TauD/TfdA-like domain-containing protein</fullName>
    </recommendedName>
</protein>
<evidence type="ECO:0000256" key="1">
    <source>
        <dbReference type="ARBA" id="ARBA00005896"/>
    </source>
</evidence>
<dbReference type="GO" id="GO:0016706">
    <property type="term" value="F:2-oxoglutarate-dependent dioxygenase activity"/>
    <property type="evidence" value="ECO:0007669"/>
    <property type="project" value="TreeGrafter"/>
</dbReference>
<evidence type="ECO:0000256" key="3">
    <source>
        <dbReference type="ARBA" id="ARBA00022964"/>
    </source>
</evidence>
<keyword evidence="5" id="KW-0408">Iron</keyword>
<dbReference type="Gene3D" id="3.60.130.10">
    <property type="entry name" value="Clavaminate synthase-like"/>
    <property type="match status" value="1"/>
</dbReference>
<dbReference type="PANTHER" id="PTHR30468:SF10">
    <property type="entry name" value="TAUD_TFDA-LIKE DOMAIN-CONTAINING PROTEIN"/>
    <property type="match status" value="1"/>
</dbReference>
<dbReference type="InterPro" id="IPR003819">
    <property type="entry name" value="TauD/TfdA-like"/>
</dbReference>
<accession>A0A8H3HSN7</accession>
<evidence type="ECO:0000256" key="5">
    <source>
        <dbReference type="ARBA" id="ARBA00023004"/>
    </source>
</evidence>
<evidence type="ECO:0000313" key="7">
    <source>
        <dbReference type="EMBL" id="CAE6532246.1"/>
    </source>
</evidence>
<evidence type="ECO:0000256" key="4">
    <source>
        <dbReference type="ARBA" id="ARBA00023002"/>
    </source>
</evidence>
<keyword evidence="3" id="KW-0223">Dioxygenase</keyword>
<dbReference type="Pfam" id="PF02668">
    <property type="entry name" value="TauD"/>
    <property type="match status" value="1"/>
</dbReference>
<evidence type="ECO:0000256" key="2">
    <source>
        <dbReference type="ARBA" id="ARBA00022723"/>
    </source>
</evidence>